<dbReference type="EMBL" id="CAJHCQ010000039">
    <property type="protein sequence ID" value="CAD6561793.1"/>
    <property type="molecule type" value="Genomic_DNA"/>
</dbReference>
<accession>A0ABN7IJR3</accession>
<protein>
    <submittedName>
        <fullName evidence="1">Uncharacterized protein</fullName>
    </submittedName>
</protein>
<comment type="caution">
    <text evidence="1">The sequence shown here is derived from an EMBL/GenBank/DDBJ whole genome shotgun (WGS) entry which is preliminary data.</text>
</comment>
<proteinExistence type="predicted"/>
<dbReference type="Proteomes" id="UP000656319">
    <property type="component" value="Unassembled WGS sequence"/>
</dbReference>
<sequence length="215" mass="23164">MNDGPRKILAPLISAVKEGKDALIEVANITLGTATNSEVFSKVPVFSAIVGVVGFCDAVMSIKLRRNTAAFLEQTGKVAPEKLDQLYEKVMGDPRFTDEVPDTLIQLLIDSYKPVKAEVVGRLFAALAEGKMEVEEFNDLVLIVIGASVPALMALPAFFEWNKGLSYKNGPGAIETEPLLLSIGLASRFGTSFRIDAKGILLYEAGFNGTVTDPR</sequence>
<reference evidence="1 2" key="1">
    <citation type="submission" date="2020-10" db="EMBL/GenBank/DDBJ databases">
        <authorList>
            <person name="Peeters C."/>
        </authorList>
    </citation>
    <scope>NUCLEOTIDE SEQUENCE [LARGE SCALE GENOMIC DNA]</scope>
    <source>
        <strain evidence="1 2">LMG 27952</strain>
    </source>
</reference>
<name>A0ABN7IJR3_9BURK</name>
<evidence type="ECO:0000313" key="2">
    <source>
        <dbReference type="Proteomes" id="UP000656319"/>
    </source>
</evidence>
<evidence type="ECO:0000313" key="1">
    <source>
        <dbReference type="EMBL" id="CAD6561793.1"/>
    </source>
</evidence>
<organism evidence="1 2">
    <name type="scientific">Paraburkholderia hiiakae</name>
    <dbReference type="NCBI Taxonomy" id="1081782"/>
    <lineage>
        <taxon>Bacteria</taxon>
        <taxon>Pseudomonadati</taxon>
        <taxon>Pseudomonadota</taxon>
        <taxon>Betaproteobacteria</taxon>
        <taxon>Burkholderiales</taxon>
        <taxon>Burkholderiaceae</taxon>
        <taxon>Paraburkholderia</taxon>
    </lineage>
</organism>
<gene>
    <name evidence="1" type="ORF">LMG27952_07574</name>
</gene>
<keyword evidence="2" id="KW-1185">Reference proteome</keyword>
<dbReference type="RefSeq" id="WP_201700983.1">
    <property type="nucleotide sequence ID" value="NZ_CAJHCQ010000039.1"/>
</dbReference>